<sequence>MLLELAYTLAEHNRYMKELEKEEPKAFEWLKKLEPRQWCRYAHNPDLKCNMLLNNIRETFNAYIKEARDKPIITMLEMIHIQLMKRFHNKRDGMRAYSKDTEEDRNC</sequence>
<proteinExistence type="predicted"/>
<organism evidence="1 2">
    <name type="scientific">Canna indica</name>
    <name type="common">Indian-shot</name>
    <dbReference type="NCBI Taxonomy" id="4628"/>
    <lineage>
        <taxon>Eukaryota</taxon>
        <taxon>Viridiplantae</taxon>
        <taxon>Streptophyta</taxon>
        <taxon>Embryophyta</taxon>
        <taxon>Tracheophyta</taxon>
        <taxon>Spermatophyta</taxon>
        <taxon>Magnoliopsida</taxon>
        <taxon>Liliopsida</taxon>
        <taxon>Zingiberales</taxon>
        <taxon>Cannaceae</taxon>
        <taxon>Canna</taxon>
    </lineage>
</organism>
<keyword evidence="2" id="KW-1185">Reference proteome</keyword>
<accession>A0AAQ3PYD5</accession>
<gene>
    <name evidence="1" type="ORF">Cni_G01527</name>
</gene>
<protein>
    <submittedName>
        <fullName evidence="1">Uncharacterized protein</fullName>
    </submittedName>
</protein>
<dbReference type="EMBL" id="CP136890">
    <property type="protein sequence ID" value="WOK92835.1"/>
    <property type="molecule type" value="Genomic_DNA"/>
</dbReference>
<name>A0AAQ3PYD5_9LILI</name>
<evidence type="ECO:0000313" key="1">
    <source>
        <dbReference type="EMBL" id="WOK92835.1"/>
    </source>
</evidence>
<dbReference type="Proteomes" id="UP001327560">
    <property type="component" value="Chromosome 1"/>
</dbReference>
<evidence type="ECO:0000313" key="2">
    <source>
        <dbReference type="Proteomes" id="UP001327560"/>
    </source>
</evidence>
<reference evidence="1 2" key="1">
    <citation type="submission" date="2023-10" db="EMBL/GenBank/DDBJ databases">
        <title>Chromosome-scale genome assembly provides insights into flower coloration mechanisms of Canna indica.</title>
        <authorList>
            <person name="Li C."/>
        </authorList>
    </citation>
    <scope>NUCLEOTIDE SEQUENCE [LARGE SCALE GENOMIC DNA]</scope>
    <source>
        <tissue evidence="1">Flower</tissue>
    </source>
</reference>
<dbReference type="AlphaFoldDB" id="A0AAQ3PYD5"/>